<dbReference type="AlphaFoldDB" id="A0A0B6Y374"/>
<dbReference type="EMBL" id="HACG01003075">
    <property type="protein sequence ID" value="CEK49940.1"/>
    <property type="molecule type" value="Transcribed_RNA"/>
</dbReference>
<gene>
    <name evidence="1" type="primary">ORF9354</name>
</gene>
<organism evidence="1">
    <name type="scientific">Arion vulgaris</name>
    <dbReference type="NCBI Taxonomy" id="1028688"/>
    <lineage>
        <taxon>Eukaryota</taxon>
        <taxon>Metazoa</taxon>
        <taxon>Spiralia</taxon>
        <taxon>Lophotrochozoa</taxon>
        <taxon>Mollusca</taxon>
        <taxon>Gastropoda</taxon>
        <taxon>Heterobranchia</taxon>
        <taxon>Euthyneura</taxon>
        <taxon>Panpulmonata</taxon>
        <taxon>Eupulmonata</taxon>
        <taxon>Stylommatophora</taxon>
        <taxon>Helicina</taxon>
        <taxon>Arionoidea</taxon>
        <taxon>Arionidae</taxon>
        <taxon>Arion</taxon>
    </lineage>
</organism>
<accession>A0A0B6Y374</accession>
<feature type="non-terminal residue" evidence="1">
    <location>
        <position position="168"/>
    </location>
</feature>
<name>A0A0B6Y374_9EUPU</name>
<protein>
    <submittedName>
        <fullName evidence="1">Uncharacterized protein</fullName>
    </submittedName>
</protein>
<proteinExistence type="predicted"/>
<evidence type="ECO:0000313" key="1">
    <source>
        <dbReference type="EMBL" id="CEK49940.1"/>
    </source>
</evidence>
<reference evidence="1" key="1">
    <citation type="submission" date="2014-12" db="EMBL/GenBank/DDBJ databases">
        <title>Insight into the proteome of Arion vulgaris.</title>
        <authorList>
            <person name="Aradska J."/>
            <person name="Bulat T."/>
            <person name="Smidak R."/>
            <person name="Sarate P."/>
            <person name="Gangsoo J."/>
            <person name="Sialana F."/>
            <person name="Bilban M."/>
            <person name="Lubec G."/>
        </authorList>
    </citation>
    <scope>NUCLEOTIDE SEQUENCE</scope>
    <source>
        <tissue evidence="1">Skin</tissue>
    </source>
</reference>
<sequence>LKATIEQAKAFFRDNPTWLEDRLEISSSVGPVRGSKTRKHGQSPMEEPLLTLMGTPPLLDQSQEVPSQNISLQPRDRLRKLNAFHTLPRPTETNELQMEYRQNSLDTTGIFQSRQNSLPSSLASSCLVVPSSRHAFSRSMDSFGVDQSAHPDHDGLPCFYCNSTHMDG</sequence>
<feature type="non-terminal residue" evidence="1">
    <location>
        <position position="1"/>
    </location>
</feature>